<comment type="pathway">
    <text evidence="1">Lipid metabolism.</text>
</comment>
<dbReference type="RefSeq" id="WP_400188378.1">
    <property type="nucleotide sequence ID" value="NZ_JBGORX010000007.1"/>
</dbReference>
<evidence type="ECO:0000259" key="6">
    <source>
        <dbReference type="PROSITE" id="PS50075"/>
    </source>
</evidence>
<evidence type="ECO:0000256" key="3">
    <source>
        <dbReference type="ARBA" id="ARBA00023209"/>
    </source>
</evidence>
<evidence type="ECO:0000256" key="1">
    <source>
        <dbReference type="ARBA" id="ARBA00005189"/>
    </source>
</evidence>
<dbReference type="Proteomes" id="UP001615550">
    <property type="component" value="Unassembled WGS sequence"/>
</dbReference>
<feature type="domain" description="Carrier" evidence="6">
    <location>
        <begin position="1"/>
        <end position="78"/>
    </location>
</feature>
<dbReference type="GO" id="GO:0016746">
    <property type="term" value="F:acyltransferase activity"/>
    <property type="evidence" value="ECO:0007669"/>
    <property type="project" value="UniProtKB-KW"/>
</dbReference>
<keyword evidence="8" id="KW-1185">Reference proteome</keyword>
<dbReference type="SMART" id="SM00563">
    <property type="entry name" value="PlsC"/>
    <property type="match status" value="1"/>
</dbReference>
<dbReference type="InterPro" id="IPR009081">
    <property type="entry name" value="PP-bd_ACP"/>
</dbReference>
<keyword evidence="2" id="KW-0808">Transferase</keyword>
<dbReference type="Gene3D" id="1.10.1200.10">
    <property type="entry name" value="ACP-like"/>
    <property type="match status" value="1"/>
</dbReference>
<keyword evidence="3" id="KW-0594">Phospholipid biosynthesis</keyword>
<dbReference type="InterPro" id="IPR036736">
    <property type="entry name" value="ACP-like_sf"/>
</dbReference>
<keyword evidence="4" id="KW-1208">Phospholipid metabolism</keyword>
<keyword evidence="5 7" id="KW-0012">Acyltransferase</keyword>
<evidence type="ECO:0000256" key="2">
    <source>
        <dbReference type="ARBA" id="ARBA00022679"/>
    </source>
</evidence>
<protein>
    <submittedName>
        <fullName evidence="7">1-acyl-sn-glycerol-3-phosphate acyltransferase</fullName>
    </submittedName>
</protein>
<dbReference type="Pfam" id="PF01553">
    <property type="entry name" value="Acyltransferase"/>
    <property type="match status" value="1"/>
</dbReference>
<accession>A0ABW8DCK6</accession>
<dbReference type="SUPFAM" id="SSF69593">
    <property type="entry name" value="Glycerol-3-phosphate (1)-acyltransferase"/>
    <property type="match status" value="1"/>
</dbReference>
<evidence type="ECO:0000256" key="5">
    <source>
        <dbReference type="ARBA" id="ARBA00023315"/>
    </source>
</evidence>
<keyword evidence="3" id="KW-0444">Lipid biosynthesis</keyword>
<sequence>MLELHKAAQKQEIQQDLLYLIHHLHAADSSSEFLSLDSLAKIELLTAIEKKFAVCLEEHEIAEANTLDDLTEIILAKKKQCKRLGSLLMKQTTNTSISFKKSLLRSIIHRFIREWAHSRFGIEVIESPCLPSEGPFILAANHSSHLDNLALMMGGSFDNYVLLAAKDYFYEPRSVRLFLLKKLFNLLPFERSSVPSAMWNNINRCKAVIKANKNLIIFPEATRSLNGEIQAFKGGCAMLAWELQVPIVPAYIHGTYNCLPKGTNWPKKGKIIVSFGTPIVTKNYVPNGTELHYQYYKMITQELEQQIKQLRDDLYVKEHL</sequence>
<organism evidence="7 8">
    <name type="scientific">Legionella lytica</name>
    <dbReference type="NCBI Taxonomy" id="96232"/>
    <lineage>
        <taxon>Bacteria</taxon>
        <taxon>Pseudomonadati</taxon>
        <taxon>Pseudomonadota</taxon>
        <taxon>Gammaproteobacteria</taxon>
        <taxon>Legionellales</taxon>
        <taxon>Legionellaceae</taxon>
        <taxon>Legionella</taxon>
    </lineage>
</organism>
<dbReference type="EMBL" id="JBGORX010000007">
    <property type="protein sequence ID" value="MFJ1269561.1"/>
    <property type="molecule type" value="Genomic_DNA"/>
</dbReference>
<dbReference type="PANTHER" id="PTHR10434:SF59">
    <property type="entry name" value="1-ACYL-SN-GLYCEROL-3-PHOSPHATE ACYLTRANSFERASE"/>
    <property type="match status" value="1"/>
</dbReference>
<comment type="caution">
    <text evidence="7">The sequence shown here is derived from an EMBL/GenBank/DDBJ whole genome shotgun (WGS) entry which is preliminary data.</text>
</comment>
<reference evidence="7 8" key="1">
    <citation type="submission" date="2024-08" db="EMBL/GenBank/DDBJ databases">
        <title>Draft Genome Sequence of Legionella lytica strain DSB2004, Isolated From a Fire Sprinkler System.</title>
        <authorList>
            <person name="Everhart A.D."/>
            <person name="Kidane D.T."/>
            <person name="Farone A.L."/>
            <person name="Farone M.B."/>
        </authorList>
    </citation>
    <scope>NUCLEOTIDE SEQUENCE [LARGE SCALE GENOMIC DNA]</scope>
    <source>
        <strain evidence="7 8">DSB2004</strain>
    </source>
</reference>
<evidence type="ECO:0000313" key="8">
    <source>
        <dbReference type="Proteomes" id="UP001615550"/>
    </source>
</evidence>
<dbReference type="PROSITE" id="PS50075">
    <property type="entry name" value="CARRIER"/>
    <property type="match status" value="1"/>
</dbReference>
<gene>
    <name evidence="7" type="ORF">ACD661_13420</name>
</gene>
<keyword evidence="3" id="KW-0443">Lipid metabolism</keyword>
<dbReference type="SUPFAM" id="SSF47336">
    <property type="entry name" value="ACP-like"/>
    <property type="match status" value="1"/>
</dbReference>
<dbReference type="InterPro" id="IPR002123">
    <property type="entry name" value="Plipid/glycerol_acylTrfase"/>
</dbReference>
<evidence type="ECO:0000313" key="7">
    <source>
        <dbReference type="EMBL" id="MFJ1269561.1"/>
    </source>
</evidence>
<proteinExistence type="predicted"/>
<dbReference type="PANTHER" id="PTHR10434">
    <property type="entry name" value="1-ACYL-SN-GLYCEROL-3-PHOSPHATE ACYLTRANSFERASE"/>
    <property type="match status" value="1"/>
</dbReference>
<dbReference type="CDD" id="cd07989">
    <property type="entry name" value="LPLAT_AGPAT-like"/>
    <property type="match status" value="1"/>
</dbReference>
<evidence type="ECO:0000256" key="4">
    <source>
        <dbReference type="ARBA" id="ARBA00023264"/>
    </source>
</evidence>
<name>A0ABW8DCK6_9GAMM</name>